<keyword evidence="2" id="KW-1185">Reference proteome</keyword>
<dbReference type="Proteomes" id="UP000036923">
    <property type="component" value="Unassembled WGS sequence"/>
</dbReference>
<dbReference type="OrthoDB" id="2079759at2"/>
<accession>A0A0L6JPS3</accession>
<evidence type="ECO:0000313" key="2">
    <source>
        <dbReference type="Proteomes" id="UP000036923"/>
    </source>
</evidence>
<dbReference type="eggNOG" id="ENOG502ZXCK">
    <property type="taxonomic scope" value="Bacteria"/>
</dbReference>
<name>A0A0L6JPS3_9FIRM</name>
<dbReference type="STRING" id="398512.Bccel_3049"/>
<evidence type="ECO:0000313" key="1">
    <source>
        <dbReference type="EMBL" id="KNY27778.1"/>
    </source>
</evidence>
<protein>
    <submittedName>
        <fullName evidence="1">Uncharacterized protein</fullName>
    </submittedName>
</protein>
<reference evidence="2" key="1">
    <citation type="submission" date="2015-07" db="EMBL/GenBank/DDBJ databases">
        <title>Near-Complete Genome Sequence of the Cellulolytic Bacterium Bacteroides (Pseudobacteroides) cellulosolvens ATCC 35603.</title>
        <authorList>
            <person name="Dassa B."/>
            <person name="Utturkar S.M."/>
            <person name="Klingeman D.M."/>
            <person name="Hurt R.A."/>
            <person name="Keller M."/>
            <person name="Xu J."/>
            <person name="Reddy Y.H.K."/>
            <person name="Borovok I."/>
            <person name="Grinberg I.R."/>
            <person name="Lamed R."/>
            <person name="Zhivin O."/>
            <person name="Bayer E.A."/>
            <person name="Brown S.D."/>
        </authorList>
    </citation>
    <scope>NUCLEOTIDE SEQUENCE [LARGE SCALE GENOMIC DNA]</scope>
    <source>
        <strain evidence="2">DSM 2933</strain>
    </source>
</reference>
<organism evidence="1 2">
    <name type="scientific">Pseudobacteroides cellulosolvens ATCC 35603 = DSM 2933</name>
    <dbReference type="NCBI Taxonomy" id="398512"/>
    <lineage>
        <taxon>Bacteria</taxon>
        <taxon>Bacillati</taxon>
        <taxon>Bacillota</taxon>
        <taxon>Clostridia</taxon>
        <taxon>Eubacteriales</taxon>
        <taxon>Oscillospiraceae</taxon>
        <taxon>Pseudobacteroides</taxon>
    </lineage>
</organism>
<sequence length="227" mass="25712">MVSKKQLYSELFKRLKKVQLTIKEPEISDVTAEIFNDTGGLVAVITADDRLIYSGCQCESANIIVEIASDLKKQFNLSSDLPVKPIGNLPNGYMKLYEVGDIVMGCRLSPLIGYEYATWKKGMDYDKSEVYYYARQFLCFKEAQQDFAERCGFIEKQQKVKRDNLFSNAELSLLLSCCIERVKLDAALTSEVEKAIGDVISKIEQILPAPPTDSEQDIESENVRCFR</sequence>
<proteinExistence type="predicted"/>
<gene>
    <name evidence="1" type="ORF">Bccel_3049</name>
</gene>
<dbReference type="AlphaFoldDB" id="A0A0L6JPS3"/>
<dbReference type="RefSeq" id="WP_036945640.1">
    <property type="nucleotide sequence ID" value="NZ_JQKC01000063.1"/>
</dbReference>
<dbReference type="EMBL" id="LGTC01000001">
    <property type="protein sequence ID" value="KNY27778.1"/>
    <property type="molecule type" value="Genomic_DNA"/>
</dbReference>
<comment type="caution">
    <text evidence="1">The sequence shown here is derived from an EMBL/GenBank/DDBJ whole genome shotgun (WGS) entry which is preliminary data.</text>
</comment>